<protein>
    <submittedName>
        <fullName evidence="1">Phage tail protein</fullName>
    </submittedName>
</protein>
<comment type="caution">
    <text evidence="1">The sequence shown here is derived from an EMBL/GenBank/DDBJ whole genome shotgun (WGS) entry which is preliminary data.</text>
</comment>
<dbReference type="PANTHER" id="PTHR35861:SF1">
    <property type="entry name" value="PHAGE TAIL SHEATH PROTEIN"/>
    <property type="match status" value="1"/>
</dbReference>
<dbReference type="AlphaFoldDB" id="A0A1V2H481"/>
<dbReference type="EMBL" id="MLCO01000069">
    <property type="protein sequence ID" value="ONG55740.1"/>
    <property type="molecule type" value="Genomic_DNA"/>
</dbReference>
<reference evidence="1 2" key="1">
    <citation type="submission" date="2016-10" db="EMBL/GenBank/DDBJ databases">
        <title>Draft Genome sequence of Roseomonas sp. strain M3.</title>
        <authorList>
            <person name="Subhash Y."/>
            <person name="Lee S."/>
        </authorList>
    </citation>
    <scope>NUCLEOTIDE SEQUENCE [LARGE SCALE GENOMIC DNA]</scope>
    <source>
        <strain evidence="1 2">M3</strain>
    </source>
</reference>
<evidence type="ECO:0000313" key="1">
    <source>
        <dbReference type="EMBL" id="ONG55740.1"/>
    </source>
</evidence>
<gene>
    <name evidence="1" type="ORF">BKE38_08720</name>
</gene>
<dbReference type="InterPro" id="IPR052042">
    <property type="entry name" value="Tail_sheath_structural"/>
</dbReference>
<organism evidence="1 2">
    <name type="scientific">Teichococcus deserti</name>
    <dbReference type="NCBI Taxonomy" id="1817963"/>
    <lineage>
        <taxon>Bacteria</taxon>
        <taxon>Pseudomonadati</taxon>
        <taxon>Pseudomonadota</taxon>
        <taxon>Alphaproteobacteria</taxon>
        <taxon>Acetobacterales</taxon>
        <taxon>Roseomonadaceae</taxon>
        <taxon>Roseomonas</taxon>
    </lineage>
</organism>
<sequence>MAVYPAGSLNLTAQVVPDTAVNVIPPQTRNLNGVPTNGIGIVGTASFGPKNTPVVVGSYADYVGVFGNLVNRKYDMGTHVATAHKQGANSFVCVRVTDGTDVAASVAILATCLTVTAAYTGSAGNSIKVDIGPGAKPSTFRAVVSMPGAVTEVFDNIAGSGNALWVAMAAAINNGTDLRSKSALVTATAGAGTTAPATATYSLASGTDGTTTINDATLVGLDNNPGTGMYALKAQPNASILVLADTDTTSSWAGQLAFAKAESFFLILTGPAGQAITAAVTAKNTAGIDDASAKVMFGDWIQWQDPVNKSLRLISPQGFVAGRYANLSIEQSGLNKPIYDIVGTQKTNGLSSASYSTAELQTLFNAGIDVITNPVPGGNYFGLRGGVNASSNPNIKGDEYTRQTNYIAQTISRGTGIYVGELINQTTARNAESTLNSFFANMLQTGQLALGLDGSRPYKVTCDVSNNPQSRTALGYLTADVQVRYQGVVRFFIVNLEAGASVTIIER</sequence>
<dbReference type="RefSeq" id="WP_076956965.1">
    <property type="nucleotide sequence ID" value="NZ_MLCO01000069.1"/>
</dbReference>
<dbReference type="Gene3D" id="3.40.50.11780">
    <property type="match status" value="1"/>
</dbReference>
<name>A0A1V2H481_9PROT</name>
<dbReference type="OrthoDB" id="8146758at2"/>
<proteinExistence type="predicted"/>
<accession>A0A1V2H481</accession>
<dbReference type="PANTHER" id="PTHR35861">
    <property type="match status" value="1"/>
</dbReference>
<dbReference type="Proteomes" id="UP000188879">
    <property type="component" value="Unassembled WGS sequence"/>
</dbReference>
<keyword evidence="2" id="KW-1185">Reference proteome</keyword>
<evidence type="ECO:0000313" key="2">
    <source>
        <dbReference type="Proteomes" id="UP000188879"/>
    </source>
</evidence>